<feature type="domain" description="DUF403" evidence="1">
    <location>
        <begin position="20"/>
        <end position="328"/>
    </location>
</feature>
<evidence type="ECO:0000313" key="2">
    <source>
        <dbReference type="EMBL" id="NOV01470.1"/>
    </source>
</evidence>
<reference evidence="2 3" key="1">
    <citation type="submission" date="2019-10" db="EMBL/GenBank/DDBJ databases">
        <title>Description of Paenibacillus pedi sp. nov.</title>
        <authorList>
            <person name="Carlier A."/>
            <person name="Qi S."/>
        </authorList>
    </citation>
    <scope>NUCLEOTIDE SEQUENCE [LARGE SCALE GENOMIC DNA]</scope>
    <source>
        <strain evidence="2 3">LMG 31457</strain>
    </source>
</reference>
<organism evidence="2 3">
    <name type="scientific">Paenibacillus planticolens</name>
    <dbReference type="NCBI Taxonomy" id="2654976"/>
    <lineage>
        <taxon>Bacteria</taxon>
        <taxon>Bacillati</taxon>
        <taxon>Bacillota</taxon>
        <taxon>Bacilli</taxon>
        <taxon>Bacillales</taxon>
        <taxon>Paenibacillaceae</taxon>
        <taxon>Paenibacillus</taxon>
    </lineage>
</organism>
<sequence length="336" mass="39024">MGDEWIEIHIKMGGQLNMVMMGRTAEALFWIGRYTERTENHARLIDVYYHIREERESGSGQSWSRLIDTIGDRTAFTEHYSSFTEQHVLQYITLDKNNVNSLLACTNHARTNLRNIREKMPSELWDIMNGLYLWLKEKDVRDITSDSPHLFYRFVRDSLSMFHGAATSVMPRQNEWHFIEAGRYLERAENLLRLLQSLGQDYAREESSSYPLMLSVLKSVSGYESFRREYADTVNLSNIIKFLMLHEAFPRSISYAFQALERSLKSIQMEDPDLNMTVRKLAKLAGKVKANLACMDEDDILSGKLEMTLQALRESCNGMGLRMTKVFFPSREEVIA</sequence>
<dbReference type="InterPro" id="IPR007296">
    <property type="entry name" value="DUF403"/>
</dbReference>
<dbReference type="EMBL" id="WHNZ01000030">
    <property type="protein sequence ID" value="NOV01470.1"/>
    <property type="molecule type" value="Genomic_DNA"/>
</dbReference>
<evidence type="ECO:0000313" key="3">
    <source>
        <dbReference type="Proteomes" id="UP000618579"/>
    </source>
</evidence>
<evidence type="ECO:0000259" key="1">
    <source>
        <dbReference type="Pfam" id="PF04168"/>
    </source>
</evidence>
<accession>A0ABX1ZS60</accession>
<dbReference type="Pfam" id="PF04168">
    <property type="entry name" value="Alpha-E"/>
    <property type="match status" value="1"/>
</dbReference>
<name>A0ABX1ZS60_9BACL</name>
<keyword evidence="3" id="KW-1185">Reference proteome</keyword>
<gene>
    <name evidence="2" type="ORF">GC097_15745</name>
</gene>
<dbReference type="InterPro" id="IPR051680">
    <property type="entry name" value="ATP-dep_Glu-Cys_Ligase-2"/>
</dbReference>
<dbReference type="PANTHER" id="PTHR34595">
    <property type="entry name" value="BLR5612 PROTEIN"/>
    <property type="match status" value="1"/>
</dbReference>
<comment type="caution">
    <text evidence="2">The sequence shown here is derived from an EMBL/GenBank/DDBJ whole genome shotgun (WGS) entry which is preliminary data.</text>
</comment>
<dbReference type="Proteomes" id="UP000618579">
    <property type="component" value="Unassembled WGS sequence"/>
</dbReference>
<proteinExistence type="predicted"/>
<protein>
    <submittedName>
        <fullName evidence="2">Alpha-E domain-containing protein</fullName>
    </submittedName>
</protein>
<dbReference type="PANTHER" id="PTHR34595:SF7">
    <property type="entry name" value="SLL1039 PROTEIN"/>
    <property type="match status" value="1"/>
</dbReference>